<dbReference type="Proteomes" id="UP001180531">
    <property type="component" value="Unassembled WGS sequence"/>
</dbReference>
<name>A0ABU2SY20_9ACTN</name>
<evidence type="ECO:0000313" key="2">
    <source>
        <dbReference type="Proteomes" id="UP001180531"/>
    </source>
</evidence>
<sequence>MGIVFLEAARRHEEGTCPVELPDIPRTIGDIAAALRPELQARFWDDVRRIDNPDAARLLLDDWWRQAVVDTAGDNEAARSALEDAADLHLIKVAREESDGRTMTHDEVMAMLDRAKAS</sequence>
<reference evidence="1" key="1">
    <citation type="submission" date="2024-05" db="EMBL/GenBank/DDBJ databases">
        <title>30 novel species of actinomycetes from the DSMZ collection.</title>
        <authorList>
            <person name="Nouioui I."/>
        </authorList>
    </citation>
    <scope>NUCLEOTIDE SEQUENCE</scope>
    <source>
        <strain evidence="1">DSM 40473</strain>
    </source>
</reference>
<gene>
    <name evidence="1" type="ORF">RM609_33190</name>
</gene>
<keyword evidence="2" id="KW-1185">Reference proteome</keyword>
<organism evidence="1 2">
    <name type="scientific">Streptomyces hesseae</name>
    <dbReference type="NCBI Taxonomy" id="3075519"/>
    <lineage>
        <taxon>Bacteria</taxon>
        <taxon>Bacillati</taxon>
        <taxon>Actinomycetota</taxon>
        <taxon>Actinomycetes</taxon>
        <taxon>Kitasatosporales</taxon>
        <taxon>Streptomycetaceae</taxon>
        <taxon>Streptomyces</taxon>
    </lineage>
</organism>
<proteinExistence type="predicted"/>
<evidence type="ECO:0000313" key="1">
    <source>
        <dbReference type="EMBL" id="MDT0453897.1"/>
    </source>
</evidence>
<comment type="caution">
    <text evidence="1">The sequence shown here is derived from an EMBL/GenBank/DDBJ whole genome shotgun (WGS) entry which is preliminary data.</text>
</comment>
<dbReference type="RefSeq" id="WP_311616225.1">
    <property type="nucleotide sequence ID" value="NZ_JAVRFI010000040.1"/>
</dbReference>
<dbReference type="EMBL" id="JAVRFI010000040">
    <property type="protein sequence ID" value="MDT0453897.1"/>
    <property type="molecule type" value="Genomic_DNA"/>
</dbReference>
<protein>
    <submittedName>
        <fullName evidence="1">Uncharacterized protein</fullName>
    </submittedName>
</protein>
<accession>A0ABU2SY20</accession>